<dbReference type="PROSITE" id="PS50143">
    <property type="entry name" value="BIR_REPEAT_2"/>
    <property type="match status" value="1"/>
</dbReference>
<dbReference type="Gene3D" id="1.10.1170.10">
    <property type="entry name" value="Inhibitor Of Apoptosis Protein (2mihbC-IAP-1), Chain A"/>
    <property type="match status" value="1"/>
</dbReference>
<dbReference type="Proteomes" id="UP000288716">
    <property type="component" value="Unassembled WGS sequence"/>
</dbReference>
<evidence type="ECO:0000313" key="2">
    <source>
        <dbReference type="Proteomes" id="UP000288716"/>
    </source>
</evidence>
<sequence>MFLRDKITSSNHIYGNFYLHTGFRVSDFGRFEYYKLSDGTLELYMLQKEFDFLIEALNNVQSSSKNFGHKKMSIIASSYTTVQLNDQSMDVKKPYKINWSIDDIVRSMRIPETVRNYLAVRALKAAPPLCESFTHYGWLNQRRDTFKNWPKQQIPIEKLIRAGFYYTGVVDA</sequence>
<keyword evidence="2" id="KW-1185">Reference proteome</keyword>
<dbReference type="Pfam" id="PF00653">
    <property type="entry name" value="BIR"/>
    <property type="match status" value="1"/>
</dbReference>
<reference evidence="1 2" key="1">
    <citation type="journal article" date="2018" name="Gigascience">
        <title>Genomes of trombidid mites reveal novel predicted allergens and laterally-transferred genes associated with secondary metabolism.</title>
        <authorList>
            <person name="Dong X."/>
            <person name="Chaisiri K."/>
            <person name="Xia D."/>
            <person name="Armstrong S.D."/>
            <person name="Fang Y."/>
            <person name="Donnelly M.J."/>
            <person name="Kadowaki T."/>
            <person name="McGarry J.W."/>
            <person name="Darby A.C."/>
            <person name="Makepeace B.L."/>
        </authorList>
    </citation>
    <scope>NUCLEOTIDE SEQUENCE [LARGE SCALE GENOMIC DNA]</scope>
    <source>
        <strain evidence="1">UoL-UT</strain>
    </source>
</reference>
<gene>
    <name evidence="1" type="ORF">B4U80_14746</name>
</gene>
<dbReference type="AlphaFoldDB" id="A0A443QQ71"/>
<dbReference type="InterPro" id="IPR001370">
    <property type="entry name" value="BIR_rpt"/>
</dbReference>
<organism evidence="1 2">
    <name type="scientific">Leptotrombidium deliense</name>
    <dbReference type="NCBI Taxonomy" id="299467"/>
    <lineage>
        <taxon>Eukaryota</taxon>
        <taxon>Metazoa</taxon>
        <taxon>Ecdysozoa</taxon>
        <taxon>Arthropoda</taxon>
        <taxon>Chelicerata</taxon>
        <taxon>Arachnida</taxon>
        <taxon>Acari</taxon>
        <taxon>Acariformes</taxon>
        <taxon>Trombidiformes</taxon>
        <taxon>Prostigmata</taxon>
        <taxon>Anystina</taxon>
        <taxon>Parasitengona</taxon>
        <taxon>Trombiculoidea</taxon>
        <taxon>Trombiculidae</taxon>
        <taxon>Leptotrombidium</taxon>
    </lineage>
</organism>
<accession>A0A443QQ71</accession>
<name>A0A443QQ71_9ACAR</name>
<dbReference type="SUPFAM" id="SSF57924">
    <property type="entry name" value="Inhibitor of apoptosis (IAP) repeat"/>
    <property type="match status" value="1"/>
</dbReference>
<proteinExistence type="predicted"/>
<comment type="caution">
    <text evidence="1">The sequence shown here is derived from an EMBL/GenBank/DDBJ whole genome shotgun (WGS) entry which is preliminary data.</text>
</comment>
<feature type="non-terminal residue" evidence="1">
    <location>
        <position position="172"/>
    </location>
</feature>
<evidence type="ECO:0000313" key="1">
    <source>
        <dbReference type="EMBL" id="RWS05202.1"/>
    </source>
</evidence>
<dbReference type="VEuPathDB" id="VectorBase:LDEU014233"/>
<protein>
    <submittedName>
        <fullName evidence="1">Uncharacterized protein</fullName>
    </submittedName>
</protein>
<dbReference type="EMBL" id="NCKV01053027">
    <property type="protein sequence ID" value="RWS05202.1"/>
    <property type="molecule type" value="Genomic_DNA"/>
</dbReference>